<proteinExistence type="predicted"/>
<dbReference type="SUPFAM" id="SSF54593">
    <property type="entry name" value="Glyoxalase/Bleomycin resistance protein/Dihydroxybiphenyl dioxygenase"/>
    <property type="match status" value="1"/>
</dbReference>
<gene>
    <name evidence="2" type="ORF">SAMN06296058_3136</name>
</gene>
<evidence type="ECO:0000313" key="2">
    <source>
        <dbReference type="EMBL" id="SKC79854.1"/>
    </source>
</evidence>
<organism evidence="2 3">
    <name type="scientific">Pseudoxanthomonas indica</name>
    <dbReference type="NCBI Taxonomy" id="428993"/>
    <lineage>
        <taxon>Bacteria</taxon>
        <taxon>Pseudomonadati</taxon>
        <taxon>Pseudomonadota</taxon>
        <taxon>Gammaproteobacteria</taxon>
        <taxon>Lysobacterales</taxon>
        <taxon>Lysobacteraceae</taxon>
        <taxon>Pseudoxanthomonas</taxon>
    </lineage>
</organism>
<dbReference type="InterPro" id="IPR029068">
    <property type="entry name" value="Glyas_Bleomycin-R_OHBP_Dase"/>
</dbReference>
<dbReference type="OrthoDB" id="9803104at2"/>
<reference evidence="2 3" key="1">
    <citation type="submission" date="2017-02" db="EMBL/GenBank/DDBJ databases">
        <authorList>
            <person name="Peterson S.W."/>
        </authorList>
    </citation>
    <scope>NUCLEOTIDE SEQUENCE [LARGE SCALE GENOMIC DNA]</scope>
    <source>
        <strain evidence="2 3">P15</strain>
    </source>
</reference>
<accession>A0A1T5LVI2</accession>
<dbReference type="RefSeq" id="WP_139381593.1">
    <property type="nucleotide sequence ID" value="NZ_BMCL01000001.1"/>
</dbReference>
<dbReference type="EMBL" id="FUZV01000002">
    <property type="protein sequence ID" value="SKC79854.1"/>
    <property type="molecule type" value="Genomic_DNA"/>
</dbReference>
<protein>
    <recommendedName>
        <fullName evidence="1">VOC domain-containing protein</fullName>
    </recommendedName>
</protein>
<dbReference type="AlphaFoldDB" id="A0A1T5LVI2"/>
<feature type="domain" description="VOC" evidence="1">
    <location>
        <begin position="4"/>
        <end position="115"/>
    </location>
</feature>
<evidence type="ECO:0000313" key="3">
    <source>
        <dbReference type="Proteomes" id="UP000190341"/>
    </source>
</evidence>
<sequence length="116" mass="12895">MATRFGMVTPMLPAGPCLLEALDFYIDGMGFRAIWQEGDMAGIERDGVAFHLVRNGERLWADNASFSIGVTGLDALYVEYATLPAQVGPLEMKSWGRREFHLIAPSGVCFQFYELD</sequence>
<keyword evidence="3" id="KW-1185">Reference proteome</keyword>
<dbReference type="InterPro" id="IPR037523">
    <property type="entry name" value="VOC_core"/>
</dbReference>
<name>A0A1T5LVI2_9GAMM</name>
<dbReference type="Proteomes" id="UP000190341">
    <property type="component" value="Unassembled WGS sequence"/>
</dbReference>
<dbReference type="STRING" id="428993.SAMN06296058_3136"/>
<dbReference type="Gene3D" id="3.10.180.10">
    <property type="entry name" value="2,3-Dihydroxybiphenyl 1,2-Dioxygenase, domain 1"/>
    <property type="match status" value="1"/>
</dbReference>
<dbReference type="PROSITE" id="PS51819">
    <property type="entry name" value="VOC"/>
    <property type="match status" value="1"/>
</dbReference>
<evidence type="ECO:0000259" key="1">
    <source>
        <dbReference type="PROSITE" id="PS51819"/>
    </source>
</evidence>